<organism evidence="1 2">
    <name type="scientific">Thiomicrospira cyclica (strain DSM 14477 / JCM 11371 / ALM1)</name>
    <name type="common">Thioalkalimicrobium cyclicum</name>
    <dbReference type="NCBI Taxonomy" id="717773"/>
    <lineage>
        <taxon>Bacteria</taxon>
        <taxon>Pseudomonadati</taxon>
        <taxon>Pseudomonadota</taxon>
        <taxon>Gammaproteobacteria</taxon>
        <taxon>Thiotrichales</taxon>
        <taxon>Piscirickettsiaceae</taxon>
        <taxon>Thiomicrospira</taxon>
    </lineage>
</organism>
<proteinExistence type="predicted"/>
<name>F6D9N9_THICA</name>
<dbReference type="eggNOG" id="ENOG5030JXN">
    <property type="taxonomic scope" value="Bacteria"/>
</dbReference>
<dbReference type="OrthoDB" id="5611350at2"/>
<dbReference type="RefSeq" id="WP_013835864.1">
    <property type="nucleotide sequence ID" value="NC_015581.1"/>
</dbReference>
<dbReference type="HOGENOM" id="CLU_969550_0_0_6"/>
<dbReference type="KEGG" id="tcy:Thicy_1324"/>
<protein>
    <submittedName>
        <fullName evidence="1">Uncharacterized protein</fullName>
    </submittedName>
</protein>
<gene>
    <name evidence="1" type="ordered locus">Thicy_1324</name>
</gene>
<dbReference type="AlphaFoldDB" id="F6D9N9"/>
<reference evidence="1 2" key="1">
    <citation type="submission" date="2011-05" db="EMBL/GenBank/DDBJ databases">
        <title>Complete sequence of Thioalkalimicrobium cyclicum ALM1.</title>
        <authorList>
            <consortium name="US DOE Joint Genome Institute"/>
            <person name="Lucas S."/>
            <person name="Han J."/>
            <person name="Lapidus A."/>
            <person name="Cheng J.-F."/>
            <person name="Goodwin L."/>
            <person name="Pitluck S."/>
            <person name="Peters L."/>
            <person name="Mikhailova N."/>
            <person name="Davenport K."/>
            <person name="Han C."/>
            <person name="Tapia R."/>
            <person name="Land M."/>
            <person name="Hauser L."/>
            <person name="Kyrpides N."/>
            <person name="Ivanova N."/>
            <person name="Pagani I."/>
            <person name="Kappler U."/>
            <person name="Woyke T."/>
        </authorList>
    </citation>
    <scope>NUCLEOTIDE SEQUENCE [LARGE SCALE GENOMIC DNA]</scope>
    <source>
        <strain evidence="2">DSM 14477 / JCM 11371 / ALM1</strain>
    </source>
</reference>
<sequence>MIKTHSQQGLILSLIVFWLFLISLILLLNLRPTTAQLTWQAQNKQIVHLAWTREQLWQFSQQTPQLYATDTNGRFYDANRIPSPGYFPCPDTNNNGQSNAPCGQGQAIAIGRLPKNIATRSINFTPYHIPEFSLGYAVDSRYVIQNSDYHNPPIQRFAPLNVIYPGEAGLQNLQGQPSVALLFIIPADEDFNQEIWHQAVQQSPQHPDRQAFNDRFPLQQALTLEQWQDRMQSQVASFSATLCELAPDQPHWFNACTNPQQPTPNCPNQQPANPTGSDWRALLC</sequence>
<keyword evidence="2" id="KW-1185">Reference proteome</keyword>
<evidence type="ECO:0000313" key="2">
    <source>
        <dbReference type="Proteomes" id="UP000009232"/>
    </source>
</evidence>
<dbReference type="STRING" id="717773.Thicy_1324"/>
<evidence type="ECO:0000313" key="1">
    <source>
        <dbReference type="EMBL" id="AEG32088.1"/>
    </source>
</evidence>
<dbReference type="Proteomes" id="UP000009232">
    <property type="component" value="Chromosome"/>
</dbReference>
<dbReference type="EMBL" id="CP002776">
    <property type="protein sequence ID" value="AEG32088.1"/>
    <property type="molecule type" value="Genomic_DNA"/>
</dbReference>
<accession>F6D9N9</accession>